<dbReference type="InterPro" id="IPR019826">
    <property type="entry name" value="Carboxylesterase_B_AS"/>
</dbReference>
<dbReference type="PROSITE" id="PS00941">
    <property type="entry name" value="CARBOXYLESTERASE_B_2"/>
    <property type="match status" value="1"/>
</dbReference>
<comment type="caution">
    <text evidence="5">The sequence shown here is derived from an EMBL/GenBank/DDBJ whole genome shotgun (WGS) entry which is preliminary data.</text>
</comment>
<keyword evidence="3" id="KW-0732">Signal</keyword>
<dbReference type="InterPro" id="IPR019819">
    <property type="entry name" value="Carboxylesterase_B_CS"/>
</dbReference>
<dbReference type="InterPro" id="IPR002018">
    <property type="entry name" value="CarbesteraseB"/>
</dbReference>
<name>A0ABW2YQZ5_9SPHI</name>
<dbReference type="EC" id="3.1.1.-" evidence="3"/>
<feature type="domain" description="Carboxylesterase type B" evidence="4">
    <location>
        <begin position="354"/>
        <end position="457"/>
    </location>
</feature>
<dbReference type="PROSITE" id="PS00122">
    <property type="entry name" value="CARBOXYLESTERASE_B_1"/>
    <property type="match status" value="1"/>
</dbReference>
<feature type="chain" id="PRO_5044991796" description="Carboxylic ester hydrolase" evidence="3">
    <location>
        <begin position="19"/>
        <end position="477"/>
    </location>
</feature>
<reference evidence="6" key="1">
    <citation type="journal article" date="2019" name="Int. J. Syst. Evol. Microbiol.">
        <title>The Global Catalogue of Microorganisms (GCM) 10K type strain sequencing project: providing services to taxonomists for standard genome sequencing and annotation.</title>
        <authorList>
            <consortium name="The Broad Institute Genomics Platform"/>
            <consortium name="The Broad Institute Genome Sequencing Center for Infectious Disease"/>
            <person name="Wu L."/>
            <person name="Ma J."/>
        </authorList>
    </citation>
    <scope>NUCLEOTIDE SEQUENCE [LARGE SCALE GENOMIC DNA]</scope>
    <source>
        <strain evidence="6">CCUG 63418</strain>
    </source>
</reference>
<protein>
    <recommendedName>
        <fullName evidence="3">Carboxylic ester hydrolase</fullName>
        <ecNumber evidence="3">3.1.1.-</ecNumber>
    </recommendedName>
</protein>
<organism evidence="5 6">
    <name type="scientific">Mucilaginibacter calamicampi</name>
    <dbReference type="NCBI Taxonomy" id="1302352"/>
    <lineage>
        <taxon>Bacteria</taxon>
        <taxon>Pseudomonadati</taxon>
        <taxon>Bacteroidota</taxon>
        <taxon>Sphingobacteriia</taxon>
        <taxon>Sphingobacteriales</taxon>
        <taxon>Sphingobacteriaceae</taxon>
        <taxon>Mucilaginibacter</taxon>
    </lineage>
</organism>
<sequence length="477" mass="52604">MKKLFIPFLFLALAVSFASWSGKDTNPVLTVEGGQIKGVPTPTKGIIAYKGIPFAAPPVGNLRWREPQPVLPWKGVKTADKYGAAAMQVTWDPNSFYGKEWRASGSVPFKEDCLYLNVWTPAAGEKTKKLPVAVWIHGGGYREGFAFEPEMDGGEDWASRGVILVSVTYRLGVMGFFSHPLLSAESPNKVSGNYGLMDQAAAVKWVYKNIEKFGGDPKNITIFGQSAGAGSVQSLCASPVSKSMISKAISMSGGGLNTNSRPGVSLDTAQLQNKKMMDHFDKKTLAEMRSLSFDELLQMSQKYTEATKMRLAWSPVIDNYFLKKTFSEAAMAREIPDIPYMIGFTSNDLSDMTKPINDFAALRAGQSTKPTYAYMFQRQLPGDASGAFHSADLWYIFHSLRHSWRPSTAGDEELSKKMVDFWTNFAKSGNPNGKLGSTWKPYTAQNPQFLLLDADKDKAVFSMTATPQYKGNGLNRR</sequence>
<evidence type="ECO:0000256" key="3">
    <source>
        <dbReference type="RuleBase" id="RU361235"/>
    </source>
</evidence>
<accession>A0ABW2YQZ5</accession>
<evidence type="ECO:0000313" key="5">
    <source>
        <dbReference type="EMBL" id="MFD0748814.1"/>
    </source>
</evidence>
<dbReference type="Proteomes" id="UP001596958">
    <property type="component" value="Unassembled WGS sequence"/>
</dbReference>
<proteinExistence type="inferred from homology"/>
<dbReference type="SUPFAM" id="SSF53474">
    <property type="entry name" value="alpha/beta-Hydrolases"/>
    <property type="match status" value="1"/>
</dbReference>
<keyword evidence="2 3" id="KW-0378">Hydrolase</keyword>
<comment type="similarity">
    <text evidence="1 3">Belongs to the type-B carboxylesterase/lipase family.</text>
</comment>
<dbReference type="Pfam" id="PF00135">
    <property type="entry name" value="COesterase"/>
    <property type="match status" value="2"/>
</dbReference>
<dbReference type="PANTHER" id="PTHR11559">
    <property type="entry name" value="CARBOXYLESTERASE"/>
    <property type="match status" value="1"/>
</dbReference>
<keyword evidence="6" id="KW-1185">Reference proteome</keyword>
<feature type="signal peptide" evidence="3">
    <location>
        <begin position="1"/>
        <end position="18"/>
    </location>
</feature>
<dbReference type="InterPro" id="IPR050309">
    <property type="entry name" value="Type-B_Carboxylest/Lipase"/>
</dbReference>
<dbReference type="EMBL" id="JBHTHU010000001">
    <property type="protein sequence ID" value="MFD0748814.1"/>
    <property type="molecule type" value="Genomic_DNA"/>
</dbReference>
<gene>
    <name evidence="5" type="ORF">ACFQZS_01590</name>
</gene>
<evidence type="ECO:0000256" key="2">
    <source>
        <dbReference type="ARBA" id="ARBA00022801"/>
    </source>
</evidence>
<evidence type="ECO:0000259" key="4">
    <source>
        <dbReference type="Pfam" id="PF00135"/>
    </source>
</evidence>
<feature type="domain" description="Carboxylesterase type B" evidence="4">
    <location>
        <begin position="26"/>
        <end position="352"/>
    </location>
</feature>
<evidence type="ECO:0000313" key="6">
    <source>
        <dbReference type="Proteomes" id="UP001596958"/>
    </source>
</evidence>
<dbReference type="InterPro" id="IPR029058">
    <property type="entry name" value="AB_hydrolase_fold"/>
</dbReference>
<evidence type="ECO:0000256" key="1">
    <source>
        <dbReference type="ARBA" id="ARBA00005964"/>
    </source>
</evidence>
<dbReference type="Gene3D" id="3.40.50.1820">
    <property type="entry name" value="alpha/beta hydrolase"/>
    <property type="match status" value="2"/>
</dbReference>
<dbReference type="RefSeq" id="WP_377096664.1">
    <property type="nucleotide sequence ID" value="NZ_JBHTHU010000001.1"/>
</dbReference>